<dbReference type="InterPro" id="IPR027417">
    <property type="entry name" value="P-loop_NTPase"/>
</dbReference>
<name>A0ABS7S9T0_9MICO</name>
<dbReference type="RefSeq" id="WP_223406553.1">
    <property type="nucleotide sequence ID" value="NZ_JAGSHT010000012.1"/>
</dbReference>
<organism evidence="2 3">
    <name type="scientific">Occultella gossypii</name>
    <dbReference type="NCBI Taxonomy" id="2800820"/>
    <lineage>
        <taxon>Bacteria</taxon>
        <taxon>Bacillati</taxon>
        <taxon>Actinomycetota</taxon>
        <taxon>Actinomycetes</taxon>
        <taxon>Micrococcales</taxon>
        <taxon>Ruaniaceae</taxon>
        <taxon>Occultella</taxon>
    </lineage>
</organism>
<dbReference type="InterPro" id="IPR050625">
    <property type="entry name" value="ParA/MinD_ATPase"/>
</dbReference>
<evidence type="ECO:0000313" key="2">
    <source>
        <dbReference type="EMBL" id="MBZ2197102.1"/>
    </source>
</evidence>
<reference evidence="2 3" key="1">
    <citation type="submission" date="2021-04" db="EMBL/GenBank/DDBJ databases">
        <title>Ruania sp. nov., isolated from sandy soil of mangrove forest.</title>
        <authorList>
            <person name="Ge X."/>
            <person name="Huang R."/>
            <person name="Liu W."/>
        </authorList>
    </citation>
    <scope>NUCLEOTIDE SEQUENCE [LARGE SCALE GENOMIC DNA]</scope>
    <source>
        <strain evidence="2 3">N2-46</strain>
    </source>
</reference>
<gene>
    <name evidence="2" type="ORF">KCQ71_13125</name>
</gene>
<proteinExistence type="predicted"/>
<dbReference type="PANTHER" id="PTHR43384">
    <property type="entry name" value="SEPTUM SITE-DETERMINING PROTEIN MIND HOMOLOG, CHLOROPLASTIC-RELATED"/>
    <property type="match status" value="1"/>
</dbReference>
<evidence type="ECO:0000313" key="3">
    <source>
        <dbReference type="Proteomes" id="UP000826651"/>
    </source>
</evidence>
<feature type="compositionally biased region" description="Pro residues" evidence="1">
    <location>
        <begin position="247"/>
        <end position="256"/>
    </location>
</feature>
<feature type="compositionally biased region" description="Basic and acidic residues" evidence="1">
    <location>
        <begin position="82"/>
        <end position="91"/>
    </location>
</feature>
<evidence type="ECO:0008006" key="4">
    <source>
        <dbReference type="Google" id="ProtNLM"/>
    </source>
</evidence>
<dbReference type="EMBL" id="JAGSHT010000012">
    <property type="protein sequence ID" value="MBZ2197102.1"/>
    <property type="molecule type" value="Genomic_DNA"/>
</dbReference>
<feature type="compositionally biased region" description="Pro residues" evidence="1">
    <location>
        <begin position="285"/>
        <end position="295"/>
    </location>
</feature>
<feature type="compositionally biased region" description="Low complexity" evidence="1">
    <location>
        <begin position="125"/>
        <end position="165"/>
    </location>
</feature>
<feature type="compositionally biased region" description="Pro residues" evidence="1">
    <location>
        <begin position="181"/>
        <end position="190"/>
    </location>
</feature>
<comment type="caution">
    <text evidence="2">The sequence shown here is derived from an EMBL/GenBank/DDBJ whole genome shotgun (WGS) entry which is preliminary data.</text>
</comment>
<sequence>MNFDNVPPHPRVSATIDPDGAAEVIFDGVPHYLRSGSLPGARRDVTTYVAQRARDVLGRAVLVHVSEPEGRFELAVHPDGSVDERASHDQAPEPSDPESDVTVMTRVRPPARPESQESAPEPAGAVEPAQPQARAEPAGAVEPAQPQAQAPRSPASHAPAAAPDHWAPPPRPAEPEHERPPAPQAPPPTRQPAAVQQPTPVTQPQQPAPVTQPAQRSQQAQSQQQAPTPHRAQPGSYPAQAAHQVPFPAPQQPPSSMPSFSPSAPQPGGPAYPHQSGGSASVPQPGGPAYPPQPGGPAYLPQPGEPALTRRQLRESFLTQEQVEAPASTGLRGVLARAGIKTSPSAAERSERSDRNTVSQHWPGVRTIAVVNGKGGANKTPTTALLAAVFARNSGAATLAWDNNVTRGTLGWRTDQGPHEATVLDLLPEVDNLLSPGAKAGDISHYVHHQPADKYDVLRSNPNLLSSETRISAPDVDAIHDVAGRYYRLVFVDSGNDESAENWLRMIDKADQLVVASIAKPEHAEAGALLLEELVARGGRSAELARGAVVVVSQAREKDTKPAASDIAQGFTGWVRETVTIPYDRAMVESVLRFDALAPATQRAWLRAGAAVAAGL</sequence>
<feature type="compositionally biased region" description="Low complexity" evidence="1">
    <location>
        <begin position="191"/>
        <end position="229"/>
    </location>
</feature>
<dbReference type="Gene3D" id="3.40.50.300">
    <property type="entry name" value="P-loop containing nucleotide triphosphate hydrolases"/>
    <property type="match status" value="1"/>
</dbReference>
<feature type="region of interest" description="Disordered" evidence="1">
    <location>
        <begin position="319"/>
        <end position="361"/>
    </location>
</feature>
<feature type="region of interest" description="Disordered" evidence="1">
    <location>
        <begin position="82"/>
        <end position="305"/>
    </location>
</feature>
<dbReference type="PANTHER" id="PTHR43384:SF14">
    <property type="entry name" value="ESX-1 SECRETION-ASSOCIATED PROTEIN ESPI"/>
    <property type="match status" value="1"/>
</dbReference>
<dbReference type="Proteomes" id="UP000826651">
    <property type="component" value="Unassembled WGS sequence"/>
</dbReference>
<accession>A0ABS7S9T0</accession>
<dbReference type="SUPFAM" id="SSF52540">
    <property type="entry name" value="P-loop containing nucleoside triphosphate hydrolases"/>
    <property type="match status" value="1"/>
</dbReference>
<keyword evidence="3" id="KW-1185">Reference proteome</keyword>
<protein>
    <recommendedName>
        <fullName evidence="4">MinD-like ATPase involved in chromosome partitioning or flagellar assembly</fullName>
    </recommendedName>
</protein>
<evidence type="ECO:0000256" key="1">
    <source>
        <dbReference type="SAM" id="MobiDB-lite"/>
    </source>
</evidence>